<dbReference type="Proteomes" id="UP000887572">
    <property type="component" value="Unplaced"/>
</dbReference>
<feature type="region of interest" description="Disordered" evidence="2">
    <location>
        <begin position="570"/>
        <end position="730"/>
    </location>
</feature>
<feature type="coiled-coil region" evidence="1">
    <location>
        <begin position="137"/>
        <end position="171"/>
    </location>
</feature>
<dbReference type="WBParaSite" id="Gr19_v10_g4890.t1">
    <property type="protein sequence ID" value="Gr19_v10_g4890.t1"/>
    <property type="gene ID" value="Gr19_v10_g4890"/>
</dbReference>
<feature type="compositionally biased region" description="Basic and acidic residues" evidence="2">
    <location>
        <begin position="570"/>
        <end position="686"/>
    </location>
</feature>
<accession>A0A914HVK4</accession>
<proteinExistence type="predicted"/>
<keyword evidence="3" id="KW-1185">Reference proteome</keyword>
<reference evidence="4" key="1">
    <citation type="submission" date="2022-11" db="UniProtKB">
        <authorList>
            <consortium name="WormBaseParasite"/>
        </authorList>
    </citation>
    <scope>IDENTIFICATION</scope>
</reference>
<dbReference type="AlphaFoldDB" id="A0A914HVK4"/>
<evidence type="ECO:0000313" key="4">
    <source>
        <dbReference type="WBParaSite" id="Gr19_v10_g4890.t1"/>
    </source>
</evidence>
<protein>
    <submittedName>
        <fullName evidence="4">Uncharacterized protein</fullName>
    </submittedName>
</protein>
<evidence type="ECO:0000313" key="3">
    <source>
        <dbReference type="Proteomes" id="UP000887572"/>
    </source>
</evidence>
<feature type="coiled-coil region" evidence="1">
    <location>
        <begin position="1"/>
        <end position="66"/>
    </location>
</feature>
<organism evidence="3 4">
    <name type="scientific">Globodera rostochiensis</name>
    <name type="common">Golden nematode worm</name>
    <name type="synonym">Heterodera rostochiensis</name>
    <dbReference type="NCBI Taxonomy" id="31243"/>
    <lineage>
        <taxon>Eukaryota</taxon>
        <taxon>Metazoa</taxon>
        <taxon>Ecdysozoa</taxon>
        <taxon>Nematoda</taxon>
        <taxon>Chromadorea</taxon>
        <taxon>Rhabditida</taxon>
        <taxon>Tylenchina</taxon>
        <taxon>Tylenchomorpha</taxon>
        <taxon>Tylenchoidea</taxon>
        <taxon>Heteroderidae</taxon>
        <taxon>Heteroderinae</taxon>
        <taxon>Globodera</taxon>
    </lineage>
</organism>
<name>A0A914HVK4_GLORO</name>
<evidence type="ECO:0000256" key="1">
    <source>
        <dbReference type="SAM" id="Coils"/>
    </source>
</evidence>
<sequence>MQSEQQQQKEEEELLKFIQEANAQKEAVERKITLAKIVNQKLTENLESTRRERENEMAKVDMLKRHVEDVVKAEQYADWHVNKIKLELKRRTALNAEVQKLIAMIHQNPLEPEIEKAEKAFSSFHADLAKAPWLPEKREIQEEFKKYRDELTRVREDIAEYVEAIAKIKENADLHGKLPFKVFCLTLANYHSKSSKIRRLAKKEAEVSKQLKEKLLQVSCDVEMQESGEQNTAELGAVGGGQQQQHVAVDNHNDIPVEQQQHCVETNNPNFTFGVQQQQRVVEAKNPNDTVRELRQVHVDENNQNNIVGEQQQQRVVEENTQHISNNNVLDLSASFLNNDGEEAQFATPIPPVSVPRCCDDGDPQPLFDFFGGATGADQSGIDSSFNFGSFINFGGPSANKGQQQPHGDAPGDSQTEFNFNAFLDKPNDSNKDGTGGLCVEVNLRLSSHDLLMDSGWTTMETVVTSLIDDKLNDLPQLKKMQLEQEASIGLLVRKVDGLLRGNASEITAAVLSNKFDVKAHQNLRQRLCNATEAIDSETDRLENEYFSLQEQISAMKQLIVVRKRRHIEEQQKKKEEEEEMEKRLAEEEEERTKKRKEEIEKMDGKKRRAEEERKRVVDEVQEKNKLEREGKKRREEEEERQKRKRMVDERKKRELVKAIRLEQEKEEQRHKKKLEEEPNKMEGKRRQICAFKVPVKLKSKRMLRSPSVDQQKEQQQHSKKLRPDLTITPQKAKKKSLVYYTPDHNKTMDTCYDEDDSFWIDSDE</sequence>
<keyword evidence="1" id="KW-0175">Coiled coil</keyword>
<evidence type="ECO:0000256" key="2">
    <source>
        <dbReference type="SAM" id="MobiDB-lite"/>
    </source>
</evidence>
<feature type="region of interest" description="Disordered" evidence="2">
    <location>
        <begin position="395"/>
        <end position="415"/>
    </location>
</feature>